<dbReference type="Proteomes" id="UP000886998">
    <property type="component" value="Unassembled WGS sequence"/>
</dbReference>
<reference evidence="1" key="1">
    <citation type="submission" date="2020-08" db="EMBL/GenBank/DDBJ databases">
        <title>Multicomponent nature underlies the extraordinary mechanical properties of spider dragline silk.</title>
        <authorList>
            <person name="Kono N."/>
            <person name="Nakamura H."/>
            <person name="Mori M."/>
            <person name="Yoshida Y."/>
            <person name="Ohtoshi R."/>
            <person name="Malay A.D."/>
            <person name="Moran D.A.P."/>
            <person name="Tomita M."/>
            <person name="Numata K."/>
            <person name="Arakawa K."/>
        </authorList>
    </citation>
    <scope>NUCLEOTIDE SEQUENCE</scope>
</reference>
<accession>A0A8X6WW16</accession>
<evidence type="ECO:0000313" key="2">
    <source>
        <dbReference type="Proteomes" id="UP000886998"/>
    </source>
</evidence>
<keyword evidence="2" id="KW-1185">Reference proteome</keyword>
<protein>
    <submittedName>
        <fullName evidence="1">Uncharacterized protein</fullName>
    </submittedName>
</protein>
<evidence type="ECO:0000313" key="1">
    <source>
        <dbReference type="EMBL" id="GFY42403.1"/>
    </source>
</evidence>
<organism evidence="1 2">
    <name type="scientific">Trichonephila inaurata madagascariensis</name>
    <dbReference type="NCBI Taxonomy" id="2747483"/>
    <lineage>
        <taxon>Eukaryota</taxon>
        <taxon>Metazoa</taxon>
        <taxon>Ecdysozoa</taxon>
        <taxon>Arthropoda</taxon>
        <taxon>Chelicerata</taxon>
        <taxon>Arachnida</taxon>
        <taxon>Araneae</taxon>
        <taxon>Araneomorphae</taxon>
        <taxon>Entelegynae</taxon>
        <taxon>Araneoidea</taxon>
        <taxon>Nephilidae</taxon>
        <taxon>Trichonephila</taxon>
        <taxon>Trichonephila inaurata</taxon>
    </lineage>
</organism>
<proteinExistence type="predicted"/>
<dbReference type="EMBL" id="BMAV01003054">
    <property type="protein sequence ID" value="GFY42403.1"/>
    <property type="molecule type" value="Genomic_DNA"/>
</dbReference>
<comment type="caution">
    <text evidence="1">The sequence shown here is derived from an EMBL/GenBank/DDBJ whole genome shotgun (WGS) entry which is preliminary data.</text>
</comment>
<gene>
    <name evidence="1" type="ORF">TNIN_238711</name>
</gene>
<dbReference type="AlphaFoldDB" id="A0A8X6WW16"/>
<sequence>MSIKYLSVQEVLAIFELPSDNNSAASNNSNAADDDYVENFSLGENIPSDDEKINEIQLSSTSHFPVKTKGGLYRK</sequence>
<name>A0A8X6WW16_9ARAC</name>